<sequence>MAPSACYDKAPAERPPNNELLEAPRRFSANEMGDGEDITSETWRMEDSIWTTSLCEAATPQTTIADGAGCT</sequence>
<protein>
    <submittedName>
        <fullName evidence="2">Uncharacterized protein</fullName>
    </submittedName>
</protein>
<evidence type="ECO:0000313" key="3">
    <source>
        <dbReference type="Proteomes" id="UP000031036"/>
    </source>
</evidence>
<dbReference type="AlphaFoldDB" id="A0A0B2V8E4"/>
<keyword evidence="3" id="KW-1185">Reference proteome</keyword>
<gene>
    <name evidence="2" type="ORF">Tcan_16204</name>
</gene>
<evidence type="ECO:0000313" key="2">
    <source>
        <dbReference type="EMBL" id="KHN77813.1"/>
    </source>
</evidence>
<dbReference type="Proteomes" id="UP000031036">
    <property type="component" value="Unassembled WGS sequence"/>
</dbReference>
<feature type="region of interest" description="Disordered" evidence="1">
    <location>
        <begin position="1"/>
        <end position="42"/>
    </location>
</feature>
<organism evidence="2 3">
    <name type="scientific">Toxocara canis</name>
    <name type="common">Canine roundworm</name>
    <dbReference type="NCBI Taxonomy" id="6265"/>
    <lineage>
        <taxon>Eukaryota</taxon>
        <taxon>Metazoa</taxon>
        <taxon>Ecdysozoa</taxon>
        <taxon>Nematoda</taxon>
        <taxon>Chromadorea</taxon>
        <taxon>Rhabditida</taxon>
        <taxon>Spirurina</taxon>
        <taxon>Ascaridomorpha</taxon>
        <taxon>Ascaridoidea</taxon>
        <taxon>Toxocaridae</taxon>
        <taxon>Toxocara</taxon>
    </lineage>
</organism>
<proteinExistence type="predicted"/>
<dbReference type="EMBL" id="JPKZ01002219">
    <property type="protein sequence ID" value="KHN77813.1"/>
    <property type="molecule type" value="Genomic_DNA"/>
</dbReference>
<evidence type="ECO:0000256" key="1">
    <source>
        <dbReference type="SAM" id="MobiDB-lite"/>
    </source>
</evidence>
<reference evidence="2 3" key="1">
    <citation type="submission" date="2014-11" db="EMBL/GenBank/DDBJ databases">
        <title>Genetic blueprint of the zoonotic pathogen Toxocara canis.</title>
        <authorList>
            <person name="Zhu X.-Q."/>
            <person name="Korhonen P.K."/>
            <person name="Cai H."/>
            <person name="Young N.D."/>
            <person name="Nejsum P."/>
            <person name="von Samson-Himmelstjerna G."/>
            <person name="Boag P.R."/>
            <person name="Tan P."/>
            <person name="Li Q."/>
            <person name="Min J."/>
            <person name="Yang Y."/>
            <person name="Wang X."/>
            <person name="Fang X."/>
            <person name="Hall R.S."/>
            <person name="Hofmann A."/>
            <person name="Sternberg P.W."/>
            <person name="Jex A.R."/>
            <person name="Gasser R.B."/>
        </authorList>
    </citation>
    <scope>NUCLEOTIDE SEQUENCE [LARGE SCALE GENOMIC DNA]</scope>
    <source>
        <strain evidence="2">PN_DK_2014</strain>
    </source>
</reference>
<name>A0A0B2V8E4_TOXCA</name>
<comment type="caution">
    <text evidence="2">The sequence shown here is derived from an EMBL/GenBank/DDBJ whole genome shotgun (WGS) entry which is preliminary data.</text>
</comment>
<accession>A0A0B2V8E4</accession>